<keyword evidence="3 4" id="KW-0408">Iron</keyword>
<dbReference type="InterPro" id="IPR009056">
    <property type="entry name" value="Cyt_c-like_dom"/>
</dbReference>
<proteinExistence type="predicted"/>
<protein>
    <submittedName>
        <fullName evidence="7">C-type cytochrome</fullName>
    </submittedName>
</protein>
<feature type="domain" description="Cytochrome c" evidence="6">
    <location>
        <begin position="196"/>
        <end position="283"/>
    </location>
</feature>
<name>A0A5B2VTE0_9BACT</name>
<organism evidence="7 8">
    <name type="scientific">Chitinophaga agrisoli</name>
    <dbReference type="NCBI Taxonomy" id="2607653"/>
    <lineage>
        <taxon>Bacteria</taxon>
        <taxon>Pseudomonadati</taxon>
        <taxon>Bacteroidota</taxon>
        <taxon>Chitinophagia</taxon>
        <taxon>Chitinophagales</taxon>
        <taxon>Chitinophagaceae</taxon>
        <taxon>Chitinophaga</taxon>
    </lineage>
</organism>
<reference evidence="7 8" key="1">
    <citation type="submission" date="2019-09" db="EMBL/GenBank/DDBJ databases">
        <title>Chitinophaga ginsengihumi sp. nov., isolated from soil of ginseng rhizosphere.</title>
        <authorList>
            <person name="Lee J."/>
        </authorList>
    </citation>
    <scope>NUCLEOTIDE SEQUENCE [LARGE SCALE GENOMIC DNA]</scope>
    <source>
        <strain evidence="7 8">BN140078</strain>
    </source>
</reference>
<evidence type="ECO:0000256" key="1">
    <source>
        <dbReference type="ARBA" id="ARBA00022617"/>
    </source>
</evidence>
<keyword evidence="2 4" id="KW-0479">Metal-binding</keyword>
<dbReference type="InterPro" id="IPR036909">
    <property type="entry name" value="Cyt_c-like_dom_sf"/>
</dbReference>
<keyword evidence="1 4" id="KW-0349">Heme</keyword>
<dbReference type="Pfam" id="PF21342">
    <property type="entry name" value="SoxA-TsdA_cyt-c"/>
    <property type="match status" value="1"/>
</dbReference>
<keyword evidence="5" id="KW-0472">Membrane</keyword>
<gene>
    <name evidence="7" type="ORF">F0L74_07965</name>
</gene>
<dbReference type="Proteomes" id="UP000324611">
    <property type="component" value="Unassembled WGS sequence"/>
</dbReference>
<dbReference type="Pfam" id="PF13442">
    <property type="entry name" value="Cytochrome_CBB3"/>
    <property type="match status" value="1"/>
</dbReference>
<sequence length="334" mass="37365">MSIAVMYYVRTFLWITLVIVAITMLVRSWERQFPDKDLSLDSPPYADSALLYTDWQAPDTAAIPATRAGTEIRYGLALITHTARYLGPKGSVAAITNGMDCGDCHRNAGTLLMGNNFSAVAATYPRVGERSGRLESIPWRINDCIQRHLNGQRLDSSGKEMRAMVAYLLWIGKDVPRGIRPRNAALPQLPYPDRAADTARGRVVYMDHCQVCHGGQGAGVKDNEGISYVYPPVWGANSYSIGGEFYRISRLAAYILYNMPPGDTAMLSAADSWDVAAYINAKPHPEKFFPHDWPDPLRKAIDYPYGPFADTFNARHHKYGPFKPIEAARKQRYR</sequence>
<dbReference type="PANTHER" id="PTHR35008:SF9">
    <property type="entry name" value="CYTOCHROME C DOMAIN-CONTAINING PROTEIN"/>
    <property type="match status" value="1"/>
</dbReference>
<evidence type="ECO:0000259" key="6">
    <source>
        <dbReference type="PROSITE" id="PS51007"/>
    </source>
</evidence>
<keyword evidence="8" id="KW-1185">Reference proteome</keyword>
<feature type="transmembrane region" description="Helical" evidence="5">
    <location>
        <begin position="6"/>
        <end position="26"/>
    </location>
</feature>
<dbReference type="SUPFAM" id="SSF46626">
    <property type="entry name" value="Cytochrome c"/>
    <property type="match status" value="2"/>
</dbReference>
<dbReference type="AlphaFoldDB" id="A0A5B2VTE0"/>
<keyword evidence="5" id="KW-1133">Transmembrane helix</keyword>
<dbReference type="PROSITE" id="PS51007">
    <property type="entry name" value="CYTC"/>
    <property type="match status" value="1"/>
</dbReference>
<evidence type="ECO:0000256" key="2">
    <source>
        <dbReference type="ARBA" id="ARBA00022723"/>
    </source>
</evidence>
<evidence type="ECO:0000313" key="7">
    <source>
        <dbReference type="EMBL" id="KAA2242471.1"/>
    </source>
</evidence>
<reference evidence="7 8" key="2">
    <citation type="submission" date="2019-09" db="EMBL/GenBank/DDBJ databases">
        <authorList>
            <person name="Jin C."/>
        </authorList>
    </citation>
    <scope>NUCLEOTIDE SEQUENCE [LARGE SCALE GENOMIC DNA]</scope>
    <source>
        <strain evidence="7 8">BN140078</strain>
    </source>
</reference>
<evidence type="ECO:0000256" key="5">
    <source>
        <dbReference type="SAM" id="Phobius"/>
    </source>
</evidence>
<dbReference type="GO" id="GO:0046872">
    <property type="term" value="F:metal ion binding"/>
    <property type="evidence" value="ECO:0007669"/>
    <property type="project" value="UniProtKB-KW"/>
</dbReference>
<dbReference type="Gene3D" id="1.10.760.10">
    <property type="entry name" value="Cytochrome c-like domain"/>
    <property type="match status" value="2"/>
</dbReference>
<keyword evidence="5" id="KW-0812">Transmembrane</keyword>
<evidence type="ECO:0000256" key="3">
    <source>
        <dbReference type="ARBA" id="ARBA00023004"/>
    </source>
</evidence>
<evidence type="ECO:0000313" key="8">
    <source>
        <dbReference type="Proteomes" id="UP000324611"/>
    </source>
</evidence>
<accession>A0A5B2VTE0</accession>
<dbReference type="EMBL" id="VUOC01000002">
    <property type="protein sequence ID" value="KAA2242471.1"/>
    <property type="molecule type" value="Genomic_DNA"/>
</dbReference>
<dbReference type="PANTHER" id="PTHR35008">
    <property type="entry name" value="BLL4482 PROTEIN-RELATED"/>
    <property type="match status" value="1"/>
</dbReference>
<evidence type="ECO:0000256" key="4">
    <source>
        <dbReference type="PROSITE-ProRule" id="PRU00433"/>
    </source>
</evidence>
<dbReference type="InterPro" id="IPR051459">
    <property type="entry name" value="Cytochrome_c-type_DH"/>
</dbReference>
<dbReference type="GO" id="GO:0009055">
    <property type="term" value="F:electron transfer activity"/>
    <property type="evidence" value="ECO:0007669"/>
    <property type="project" value="InterPro"/>
</dbReference>
<dbReference type="GO" id="GO:0020037">
    <property type="term" value="F:heme binding"/>
    <property type="evidence" value="ECO:0007669"/>
    <property type="project" value="InterPro"/>
</dbReference>
<comment type="caution">
    <text evidence="7">The sequence shown here is derived from an EMBL/GenBank/DDBJ whole genome shotgun (WGS) entry which is preliminary data.</text>
</comment>